<evidence type="ECO:0000313" key="2">
    <source>
        <dbReference type="EMBL" id="RNE59456.1"/>
    </source>
</evidence>
<dbReference type="RefSeq" id="WP_123046105.1">
    <property type="nucleotide sequence ID" value="NZ_RDSR01000015.1"/>
</dbReference>
<dbReference type="Pfam" id="PF13302">
    <property type="entry name" value="Acetyltransf_3"/>
    <property type="match status" value="1"/>
</dbReference>
<feature type="domain" description="N-acetyltransferase" evidence="1">
    <location>
        <begin position="14"/>
        <end position="88"/>
    </location>
</feature>
<comment type="caution">
    <text evidence="2">The sequence shown here is derived from an EMBL/GenBank/DDBJ whole genome shotgun (WGS) entry which is preliminary data.</text>
</comment>
<evidence type="ECO:0000259" key="1">
    <source>
        <dbReference type="Pfam" id="PF13302"/>
    </source>
</evidence>
<dbReference type="InterPro" id="IPR016181">
    <property type="entry name" value="Acyl_CoA_acyltransferase"/>
</dbReference>
<keyword evidence="2" id="KW-0808">Transferase</keyword>
<evidence type="ECO:0000313" key="3">
    <source>
        <dbReference type="Proteomes" id="UP000279859"/>
    </source>
</evidence>
<dbReference type="EMBL" id="RDSR01000015">
    <property type="protein sequence ID" value="RNE59456.1"/>
    <property type="molecule type" value="Genomic_DNA"/>
</dbReference>
<protein>
    <submittedName>
        <fullName evidence="2">N-acetyltransferase</fullName>
    </submittedName>
</protein>
<organism evidence="2 3">
    <name type="scientific">Cryobacterium tepidiphilum</name>
    <dbReference type="NCBI Taxonomy" id="2486026"/>
    <lineage>
        <taxon>Bacteria</taxon>
        <taxon>Bacillati</taxon>
        <taxon>Actinomycetota</taxon>
        <taxon>Actinomycetes</taxon>
        <taxon>Micrococcales</taxon>
        <taxon>Microbacteriaceae</taxon>
        <taxon>Cryobacterium</taxon>
    </lineage>
</organism>
<dbReference type="AlphaFoldDB" id="A0A3M8L255"/>
<dbReference type="InterPro" id="IPR000182">
    <property type="entry name" value="GNAT_dom"/>
</dbReference>
<proteinExistence type="predicted"/>
<sequence>MTDRARHADHRTERLLLRRPVVDDIGVLFEIHADPATNRFDPSRQMTTVDQAAAQFRDGDQHWRAHGFGYWVVSRATDAAGPVIGFAGAPP</sequence>
<gene>
    <name evidence="2" type="ORF">EEJ31_09720</name>
</gene>
<dbReference type="SUPFAM" id="SSF55729">
    <property type="entry name" value="Acyl-CoA N-acyltransferases (Nat)"/>
    <property type="match status" value="1"/>
</dbReference>
<reference evidence="2 3" key="1">
    <citation type="submission" date="2018-11" db="EMBL/GenBank/DDBJ databases">
        <title>Cryobacterium sp. nov., isolated from rhizosphere soil of lettuce.</title>
        <authorList>
            <person name="Wang Y."/>
        </authorList>
    </citation>
    <scope>NUCLEOTIDE SEQUENCE [LARGE SCALE GENOMIC DNA]</scope>
    <source>
        <strain evidence="2 3">NEAU-85</strain>
    </source>
</reference>
<dbReference type="Proteomes" id="UP000279859">
    <property type="component" value="Unassembled WGS sequence"/>
</dbReference>
<keyword evidence="3" id="KW-1185">Reference proteome</keyword>
<dbReference type="Gene3D" id="3.40.630.30">
    <property type="match status" value="1"/>
</dbReference>
<dbReference type="GO" id="GO:0016747">
    <property type="term" value="F:acyltransferase activity, transferring groups other than amino-acyl groups"/>
    <property type="evidence" value="ECO:0007669"/>
    <property type="project" value="InterPro"/>
</dbReference>
<dbReference type="OrthoDB" id="3533156at2"/>
<accession>A0A3M8L255</accession>
<name>A0A3M8L255_9MICO</name>